<feature type="region of interest" description="Disordered" evidence="1">
    <location>
        <begin position="237"/>
        <end position="257"/>
    </location>
</feature>
<gene>
    <name evidence="2" type="ORF">MVEN_00112900</name>
</gene>
<dbReference type="OrthoDB" id="10614990at2759"/>
<dbReference type="AlphaFoldDB" id="A0A8H6Z4P4"/>
<feature type="region of interest" description="Disordered" evidence="1">
    <location>
        <begin position="55"/>
        <end position="225"/>
    </location>
</feature>
<organism evidence="2 3">
    <name type="scientific">Mycena venus</name>
    <dbReference type="NCBI Taxonomy" id="2733690"/>
    <lineage>
        <taxon>Eukaryota</taxon>
        <taxon>Fungi</taxon>
        <taxon>Dikarya</taxon>
        <taxon>Basidiomycota</taxon>
        <taxon>Agaricomycotina</taxon>
        <taxon>Agaricomycetes</taxon>
        <taxon>Agaricomycetidae</taxon>
        <taxon>Agaricales</taxon>
        <taxon>Marasmiineae</taxon>
        <taxon>Mycenaceae</taxon>
        <taxon>Mycena</taxon>
    </lineage>
</organism>
<comment type="caution">
    <text evidence="2">The sequence shown here is derived from an EMBL/GenBank/DDBJ whole genome shotgun (WGS) entry which is preliminary data.</text>
</comment>
<feature type="compositionally biased region" description="Acidic residues" evidence="1">
    <location>
        <begin position="157"/>
        <end position="169"/>
    </location>
</feature>
<evidence type="ECO:0000256" key="1">
    <source>
        <dbReference type="SAM" id="MobiDB-lite"/>
    </source>
</evidence>
<name>A0A8H6Z4P4_9AGAR</name>
<protein>
    <submittedName>
        <fullName evidence="2">Uncharacterized protein</fullName>
    </submittedName>
</protein>
<dbReference type="EMBL" id="JACAZI010000001">
    <property type="protein sequence ID" value="KAF7372510.1"/>
    <property type="molecule type" value="Genomic_DNA"/>
</dbReference>
<feature type="compositionally biased region" description="Basic residues" evidence="1">
    <location>
        <begin position="91"/>
        <end position="100"/>
    </location>
</feature>
<evidence type="ECO:0000313" key="2">
    <source>
        <dbReference type="EMBL" id="KAF7372510.1"/>
    </source>
</evidence>
<feature type="compositionally biased region" description="Polar residues" evidence="1">
    <location>
        <begin position="243"/>
        <end position="257"/>
    </location>
</feature>
<keyword evidence="3" id="KW-1185">Reference proteome</keyword>
<feature type="compositionally biased region" description="Low complexity" evidence="1">
    <location>
        <begin position="55"/>
        <end position="69"/>
    </location>
</feature>
<accession>A0A8H6Z4P4</accession>
<proteinExistence type="predicted"/>
<reference evidence="2" key="1">
    <citation type="submission" date="2020-05" db="EMBL/GenBank/DDBJ databases">
        <title>Mycena genomes resolve the evolution of fungal bioluminescence.</title>
        <authorList>
            <person name="Tsai I.J."/>
        </authorList>
    </citation>
    <scope>NUCLEOTIDE SEQUENCE</scope>
    <source>
        <strain evidence="2">CCC161011</strain>
    </source>
</reference>
<feature type="compositionally biased region" description="Polar residues" evidence="1">
    <location>
        <begin position="175"/>
        <end position="192"/>
    </location>
</feature>
<evidence type="ECO:0000313" key="3">
    <source>
        <dbReference type="Proteomes" id="UP000620124"/>
    </source>
</evidence>
<sequence length="257" mass="27532">MGILVVFFVDNALQHFVDPSVPLLESTKVMDARFEIFNRICVRAKFTFTYPISVASSSASSSPVPGSPVRVTGSKRPKGHPDAPTPNPSPQKHRIFKKRSNQNPPPPQPTFTPRFSASTTSTTADVFGPVTRATKRGHNGVDSEDASGEEWAGCVEHDDEYSWGPEDDAPLPPESQMTTADVESVPDNSVEGNSDDDSEMNTATDDTARASDDDGLNESAGTCLAATPLDAEFCTRILRPGRKSTTTSPRFAGLGSS</sequence>
<dbReference type="Proteomes" id="UP000620124">
    <property type="component" value="Unassembled WGS sequence"/>
</dbReference>